<accession>A0A2T4JUB7</accession>
<feature type="compositionally biased region" description="Basic and acidic residues" evidence="1">
    <location>
        <begin position="66"/>
        <end position="89"/>
    </location>
</feature>
<evidence type="ECO:0000256" key="1">
    <source>
        <dbReference type="SAM" id="MobiDB-lite"/>
    </source>
</evidence>
<comment type="caution">
    <text evidence="2">The sequence shown here is derived from an EMBL/GenBank/DDBJ whole genome shotgun (WGS) entry which is preliminary data.</text>
</comment>
<dbReference type="EMBL" id="PZKG01000048">
    <property type="protein sequence ID" value="PTE21508.1"/>
    <property type="molecule type" value="Genomic_DNA"/>
</dbReference>
<sequence>MEFLLAIIVFGGLLAICLYGYGVSSRSAATLNTTGGRHTGYSEPPPYRPEPAARPAESPSHTTTTGKDHPILQAEDKPRAARDKPGKLM</sequence>
<keyword evidence="3" id="KW-1185">Reference proteome</keyword>
<name>A0A2T4JUB7_9RHOB</name>
<reference evidence="2 3" key="1">
    <citation type="submission" date="2018-03" db="EMBL/GenBank/DDBJ databases">
        <title>Cereibacter changlensis.</title>
        <authorList>
            <person name="Meyer T.E."/>
            <person name="Miller S."/>
            <person name="Lodha T."/>
            <person name="Gandham S."/>
            <person name="Chintalapati S."/>
            <person name="Chintalapati V.R."/>
        </authorList>
    </citation>
    <scope>NUCLEOTIDE SEQUENCE [LARGE SCALE GENOMIC DNA]</scope>
    <source>
        <strain evidence="2 3">JA139</strain>
    </source>
</reference>
<proteinExistence type="predicted"/>
<feature type="region of interest" description="Disordered" evidence="1">
    <location>
        <begin position="29"/>
        <end position="89"/>
    </location>
</feature>
<gene>
    <name evidence="2" type="ORF">C5F48_11845</name>
</gene>
<dbReference type="AlphaFoldDB" id="A0A2T4JUB7"/>
<protein>
    <submittedName>
        <fullName evidence="2">Uncharacterized protein</fullName>
    </submittedName>
</protein>
<organism evidence="2 3">
    <name type="scientific">Cereibacter changlensis JA139</name>
    <dbReference type="NCBI Taxonomy" id="1188249"/>
    <lineage>
        <taxon>Bacteria</taxon>
        <taxon>Pseudomonadati</taxon>
        <taxon>Pseudomonadota</taxon>
        <taxon>Alphaproteobacteria</taxon>
        <taxon>Rhodobacterales</taxon>
        <taxon>Paracoccaceae</taxon>
        <taxon>Cereibacter</taxon>
    </lineage>
</organism>
<evidence type="ECO:0000313" key="2">
    <source>
        <dbReference type="EMBL" id="PTE21508.1"/>
    </source>
</evidence>
<evidence type="ECO:0000313" key="3">
    <source>
        <dbReference type="Proteomes" id="UP000241010"/>
    </source>
</evidence>
<dbReference type="Proteomes" id="UP000241010">
    <property type="component" value="Unassembled WGS sequence"/>
</dbReference>
<dbReference type="RefSeq" id="WP_107664124.1">
    <property type="nucleotide sequence ID" value="NZ_PZKG01000048.1"/>
</dbReference>